<dbReference type="STRING" id="946483.Cenrod_0111"/>
<name>U5N4Q1_9BURK</name>
<proteinExistence type="predicted"/>
<dbReference type="Proteomes" id="UP000017184">
    <property type="component" value="Chromosome"/>
</dbReference>
<evidence type="ECO:0000313" key="2">
    <source>
        <dbReference type="EMBL" id="AGX86245.1"/>
    </source>
</evidence>
<dbReference type="Pfam" id="PF20250">
    <property type="entry name" value="FapA_N"/>
    <property type="match status" value="1"/>
</dbReference>
<dbReference type="eggNOG" id="COG1315">
    <property type="taxonomic scope" value="Bacteria"/>
</dbReference>
<dbReference type="HOGENOM" id="CLU_424947_0_0_4"/>
<dbReference type="AlphaFoldDB" id="U5N4Q1"/>
<organism evidence="2 3">
    <name type="scientific">Candidatus Symbiobacter mobilis CR</name>
    <dbReference type="NCBI Taxonomy" id="946483"/>
    <lineage>
        <taxon>Bacteria</taxon>
        <taxon>Pseudomonadati</taxon>
        <taxon>Pseudomonadota</taxon>
        <taxon>Betaproteobacteria</taxon>
        <taxon>Burkholderiales</taxon>
        <taxon>Comamonadaceae</taxon>
    </lineage>
</organism>
<accession>U5N4Q1</accession>
<dbReference type="InterPro" id="IPR046866">
    <property type="entry name" value="FapA_N"/>
</dbReference>
<keyword evidence="3" id="KW-1185">Reference proteome</keyword>
<sequence length="644" mass="72321">MVTIISDQSSSPTLPIMPAFIDDRPEGVFVNLEKLPSEWNFRTFVNDLFAQGFRFEELEYSLFLKLAYPVEPLSKEDSFLLLAKKIVPFPSERKVLYKEVRVMNHGAHAEYMFEPVFLEHTEKEPVYGEPDENGEKPITGYEEQVHAEPTHLDLDEFIAAMWMKGVRYGIDIHAFEPRTEAKNAHRAVIARELPPTPGRDAELKEEYSELHRDDSPLIRAGIADLRRFKNRFPQISEGQKIVRKIPRILGKPGYSITGDVLEPIVPKDLNMNHVSGPGTQVEVINGEQYLLSTIDGFLTLDVKTNQISVTVKIENTEGISTRTTGDLYLTVEEFIEHGEVQEGRVVEGKNMRFSSGVFGSLISDGGKIVIDDSLAGGSAKSDGGTIQIKKRASNSNIEALGGSVEINYAENCFITAQTVYIGHAINCDIVARDLRIDISQGCAMAGCNVDIGVADIRRDNITQVTIFIPDMADFHQRNAKYDAAMKEIQLDIDDKLEEIKAFKSEPEFAKFLSLMEMIQSGKIKLSPAQEQNFNQMQRMQRGNIKGLERLVTEKNAIVTRLAEKRKEYDEFKKMQEELSSGRVCKIAKVTGSTLVQQMQTPYGIAKIDAPSTREIRNILRTRTASRLLVFADDRGSVAWSYASP</sequence>
<gene>
    <name evidence="2" type="ORF">Cenrod_0111</name>
</gene>
<dbReference type="KEGG" id="cbx:Cenrod_0111"/>
<reference evidence="2 3" key="1">
    <citation type="journal article" date="2013" name="Genome Biol.">
        <title>Genomic analysis reveals key aspects of prokaryotic symbiosis in the phototrophic consortium "Chlorochromatium aggregatum".</title>
        <authorList>
            <person name="Liu Z."/>
            <person name="Muller J."/>
            <person name="Li T."/>
            <person name="Alvey R.M."/>
            <person name="Vogl K."/>
            <person name="Frigaard N.U."/>
            <person name="Rockwell N.C."/>
            <person name="Boyd E.S."/>
            <person name="Tomsho L.P."/>
            <person name="Schuster S.C."/>
            <person name="Henke P."/>
            <person name="Rohde M."/>
            <person name="Overmann J."/>
            <person name="Bryant D.A."/>
        </authorList>
    </citation>
    <scope>NUCLEOTIDE SEQUENCE [LARGE SCALE GENOMIC DNA]</scope>
    <source>
        <strain evidence="2">CR</strain>
    </source>
</reference>
<dbReference type="PANTHER" id="PTHR38032">
    <property type="entry name" value="POLYMERASE-RELATED"/>
    <property type="match status" value="1"/>
</dbReference>
<feature type="domain" description="Flagellar Assembly Protein A N-terminal region" evidence="1">
    <location>
        <begin position="151"/>
        <end position="300"/>
    </location>
</feature>
<protein>
    <recommendedName>
        <fullName evidence="1">Flagellar Assembly Protein A N-terminal region domain-containing protein</fullName>
    </recommendedName>
</protein>
<evidence type="ECO:0000313" key="3">
    <source>
        <dbReference type="Proteomes" id="UP000017184"/>
    </source>
</evidence>
<evidence type="ECO:0000259" key="1">
    <source>
        <dbReference type="Pfam" id="PF20250"/>
    </source>
</evidence>
<dbReference type="InterPro" id="IPR005646">
    <property type="entry name" value="FapA"/>
</dbReference>
<dbReference type="OrthoDB" id="8578642at2"/>
<dbReference type="EMBL" id="CP004885">
    <property type="protein sequence ID" value="AGX86245.1"/>
    <property type="molecule type" value="Genomic_DNA"/>
</dbReference>
<dbReference type="PANTHER" id="PTHR38032:SF1">
    <property type="entry name" value="RNA-BINDING PROTEIN KHPB N-TERMINAL DOMAIN-CONTAINING PROTEIN"/>
    <property type="match status" value="1"/>
</dbReference>